<accession>A0A024GN02</accession>
<keyword evidence="2" id="KW-1185">Reference proteome</keyword>
<gene>
    <name evidence="1" type="ORF">BN9_093390</name>
</gene>
<dbReference type="InParanoid" id="A0A024GN02"/>
<dbReference type="EMBL" id="CAIX01000212">
    <property type="protein sequence ID" value="CCI48266.1"/>
    <property type="molecule type" value="Genomic_DNA"/>
</dbReference>
<dbReference type="AlphaFoldDB" id="A0A024GN02"/>
<proteinExistence type="predicted"/>
<evidence type="ECO:0000313" key="1">
    <source>
        <dbReference type="EMBL" id="CCI48266.1"/>
    </source>
</evidence>
<reference evidence="1 2" key="1">
    <citation type="submission" date="2012-05" db="EMBL/GenBank/DDBJ databases">
        <title>Recombination and specialization in a pathogen metapopulation.</title>
        <authorList>
            <person name="Gardiner A."/>
            <person name="Kemen E."/>
            <person name="Schultz-Larsen T."/>
            <person name="MacLean D."/>
            <person name="Van Oosterhout C."/>
            <person name="Jones J.D.G."/>
        </authorList>
    </citation>
    <scope>NUCLEOTIDE SEQUENCE [LARGE SCALE GENOMIC DNA]</scope>
    <source>
        <strain evidence="1 2">Ac Nc2</strain>
    </source>
</reference>
<organism evidence="1 2">
    <name type="scientific">Albugo candida</name>
    <dbReference type="NCBI Taxonomy" id="65357"/>
    <lineage>
        <taxon>Eukaryota</taxon>
        <taxon>Sar</taxon>
        <taxon>Stramenopiles</taxon>
        <taxon>Oomycota</taxon>
        <taxon>Peronosporomycetes</taxon>
        <taxon>Albuginales</taxon>
        <taxon>Albuginaceae</taxon>
        <taxon>Albugo</taxon>
    </lineage>
</organism>
<evidence type="ECO:0000313" key="2">
    <source>
        <dbReference type="Proteomes" id="UP000053237"/>
    </source>
</evidence>
<protein>
    <submittedName>
        <fullName evidence="1">Uncharacterized protein</fullName>
    </submittedName>
</protein>
<comment type="caution">
    <text evidence="1">The sequence shown here is derived from an EMBL/GenBank/DDBJ whole genome shotgun (WGS) entry which is preliminary data.</text>
</comment>
<sequence>MGTRQLFWSFLSPMRLVAWIWFGRYFAVCLIYHTYKIDIGYPSSSLVSCYEKIIELGVKRLNPSIVRGKNAIIIIVTDGILLEATLQEALGNACELNSFEVQNAIQSDFLPREVGTSDESSLLPDDVILVTFSPTEHIGATCKECYSREGLRLFDSTLVTIASTVLSPIKDSREYYNLKELSETKDKCSHCISWKVRPARIFPNLLDLSNNDITYETFYSVETSKIGIIEHNGKKNCVQCLFSYCEIFYAEPAYNKIWTTNVSPNSFRCSFLCDKDLVINDVQAAYLPPRPMKFSEYDFRFILIEKSSKKARVKLI</sequence>
<name>A0A024GN02_9STRA</name>
<dbReference type="Proteomes" id="UP000053237">
    <property type="component" value="Unassembled WGS sequence"/>
</dbReference>